<dbReference type="AlphaFoldDB" id="A0A4S8I9D5"/>
<dbReference type="STRING" id="52838.A0A4S8I9D5"/>
<evidence type="ECO:0000256" key="5">
    <source>
        <dbReference type="SAM" id="MobiDB-lite"/>
    </source>
</evidence>
<keyword evidence="3 4" id="KW-0440">LIM domain</keyword>
<comment type="caution">
    <text evidence="7">The sequence shown here is derived from an EMBL/GenBank/DDBJ whole genome shotgun (WGS) entry which is preliminary data.</text>
</comment>
<evidence type="ECO:0000256" key="3">
    <source>
        <dbReference type="ARBA" id="ARBA00023038"/>
    </source>
</evidence>
<dbReference type="InterPro" id="IPR001781">
    <property type="entry name" value="Znf_LIM"/>
</dbReference>
<keyword evidence="8" id="KW-1185">Reference proteome</keyword>
<evidence type="ECO:0000256" key="4">
    <source>
        <dbReference type="PROSITE-ProRule" id="PRU00125"/>
    </source>
</evidence>
<evidence type="ECO:0000256" key="1">
    <source>
        <dbReference type="ARBA" id="ARBA00022723"/>
    </source>
</evidence>
<evidence type="ECO:0000313" key="7">
    <source>
        <dbReference type="EMBL" id="THU44531.1"/>
    </source>
</evidence>
<dbReference type="Pfam" id="PF25015">
    <property type="entry name" value="RBD_AKAP-17A"/>
    <property type="match status" value="1"/>
</dbReference>
<dbReference type="Proteomes" id="UP000317650">
    <property type="component" value="Chromosome 2"/>
</dbReference>
<name>A0A4S8I9D5_MUSBA</name>
<dbReference type="GO" id="GO:0051017">
    <property type="term" value="P:actin filament bundle assembly"/>
    <property type="evidence" value="ECO:0007669"/>
    <property type="project" value="UniProtKB-ARBA"/>
</dbReference>
<organism evidence="7 8">
    <name type="scientific">Musa balbisiana</name>
    <name type="common">Banana</name>
    <dbReference type="NCBI Taxonomy" id="52838"/>
    <lineage>
        <taxon>Eukaryota</taxon>
        <taxon>Viridiplantae</taxon>
        <taxon>Streptophyta</taxon>
        <taxon>Embryophyta</taxon>
        <taxon>Tracheophyta</taxon>
        <taxon>Spermatophyta</taxon>
        <taxon>Magnoliopsida</taxon>
        <taxon>Liliopsida</taxon>
        <taxon>Zingiberales</taxon>
        <taxon>Musaceae</taxon>
        <taxon>Musa</taxon>
    </lineage>
</organism>
<feature type="compositionally biased region" description="Basic and acidic residues" evidence="5">
    <location>
        <begin position="504"/>
        <end position="514"/>
    </location>
</feature>
<dbReference type="SMART" id="SM00132">
    <property type="entry name" value="LIM"/>
    <property type="match status" value="2"/>
</dbReference>
<dbReference type="EMBL" id="PYDT01000011">
    <property type="protein sequence ID" value="THU44531.1"/>
    <property type="molecule type" value="Genomic_DNA"/>
</dbReference>
<keyword evidence="2 4" id="KW-0862">Zinc</keyword>
<evidence type="ECO:0000259" key="6">
    <source>
        <dbReference type="PROSITE" id="PS50023"/>
    </source>
</evidence>
<feature type="domain" description="LIM zinc-binding" evidence="6">
    <location>
        <begin position="438"/>
        <end position="498"/>
    </location>
</feature>
<sequence length="527" mass="60206">MASSSSARRRRLQYLSPTEALEIGGGGLSLSPRVKLLLTFFRSDPAVKPIDEWKLKLALLDFLRSHPLSLSVPDDDLVIRRRPDLHKRKRDEPVASGTLFVRDLGFLKSENLEGDEEDEGASRKRFLDWRSTFVDRLAGIDLNLEGVKFKMTVEIPPADDFELMQKSWEDYYTSQLLDSRRAFARRPDTVIVRGVPSRWFAEPRVSSNASMLVTHTIFSTLGKIRNLNVASDDDLGVKLEEPKEEIISGLNCKVWVQFESYDDFYNAMKVLCGRSMQKEGSRLKVDYEVSWDRDGYFRSVNQKPYRNYRQERDSSTQVLAGNIRNEPSKNQPHITFDSNGSRRKRFRTVYLVEKLTADNRVYHKACFRCHHCKGTLKLGNYNSFEGVLYCRPHFDQIYKSTGSLDKSFEGTPKVVKPEKFVDNENANKVSSAFAGTREKCVGCKKTVYPIERVTVNGTSYHKSCFKCSHGGCTISPSNYIAHEGTLYCKHHHIQLIKQKGNYSKLEDEKEKTSDEAAAPPQEETSDA</sequence>
<evidence type="ECO:0000313" key="8">
    <source>
        <dbReference type="Proteomes" id="UP000317650"/>
    </source>
</evidence>
<gene>
    <name evidence="7" type="ORF">C4D60_Mb02t08360</name>
</gene>
<protein>
    <recommendedName>
        <fullName evidence="6">LIM zinc-binding domain-containing protein</fullName>
    </recommendedName>
</protein>
<accession>A0A4S8I9D5</accession>
<reference evidence="7 8" key="1">
    <citation type="journal article" date="2019" name="Nat. Plants">
        <title>Genome sequencing of Musa balbisiana reveals subgenome evolution and function divergence in polyploid bananas.</title>
        <authorList>
            <person name="Yao X."/>
        </authorList>
    </citation>
    <scope>NUCLEOTIDE SEQUENCE [LARGE SCALE GENOMIC DNA]</scope>
    <source>
        <strain evidence="8">cv. DH-PKW</strain>
        <tissue evidence="7">Leaves</tissue>
    </source>
</reference>
<keyword evidence="1 4" id="KW-0479">Metal-binding</keyword>
<feature type="region of interest" description="Disordered" evidence="5">
    <location>
        <begin position="499"/>
        <end position="527"/>
    </location>
</feature>
<dbReference type="PANTHER" id="PTHR12484">
    <property type="entry name" value="B-LYMPHOCYTE ANTIGEN-RELATED"/>
    <property type="match status" value="1"/>
</dbReference>
<dbReference type="Gene3D" id="2.10.110.10">
    <property type="entry name" value="Cysteine Rich Protein"/>
    <property type="match status" value="2"/>
</dbReference>
<feature type="domain" description="LIM zinc-binding" evidence="6">
    <location>
        <begin position="340"/>
        <end position="400"/>
    </location>
</feature>
<dbReference type="FunFam" id="2.10.110.10:FF:000002">
    <property type="entry name" value="LIM domain and actin-binding 1"/>
    <property type="match status" value="2"/>
</dbReference>
<dbReference type="GO" id="GO:0051015">
    <property type="term" value="F:actin filament binding"/>
    <property type="evidence" value="ECO:0007669"/>
    <property type="project" value="UniProtKB-ARBA"/>
</dbReference>
<proteinExistence type="predicted"/>
<dbReference type="Pfam" id="PF00412">
    <property type="entry name" value="LIM"/>
    <property type="match status" value="2"/>
</dbReference>
<dbReference type="InterPro" id="IPR056852">
    <property type="entry name" value="AK17A/B"/>
</dbReference>
<dbReference type="PANTHER" id="PTHR12484:SF4">
    <property type="entry name" value="A-KINASE ANCHOR PROTEIN 17A"/>
    <property type="match status" value="1"/>
</dbReference>
<dbReference type="SUPFAM" id="SSF57716">
    <property type="entry name" value="Glucocorticoid receptor-like (DNA-binding domain)"/>
    <property type="match status" value="3"/>
</dbReference>
<dbReference type="CDD" id="cd09441">
    <property type="entry name" value="LIM2_SF3"/>
    <property type="match status" value="1"/>
</dbReference>
<evidence type="ECO:0000256" key="2">
    <source>
        <dbReference type="ARBA" id="ARBA00022833"/>
    </source>
</evidence>
<dbReference type="PROSITE" id="PS50023">
    <property type="entry name" value="LIM_DOMAIN_2"/>
    <property type="match status" value="2"/>
</dbReference>
<dbReference type="GO" id="GO:0046872">
    <property type="term" value="F:metal ion binding"/>
    <property type="evidence" value="ECO:0007669"/>
    <property type="project" value="UniProtKB-KW"/>
</dbReference>
<dbReference type="CDD" id="cd09440">
    <property type="entry name" value="LIM1_SF3"/>
    <property type="match status" value="1"/>
</dbReference>